<protein>
    <recommendedName>
        <fullName evidence="7">Lipoprotein</fullName>
    </recommendedName>
</protein>
<reference evidence="3 6" key="2">
    <citation type="submission" date="2019-11" db="EMBL/GenBank/DDBJ databases">
        <title>Flavobacterium resistens genome.</title>
        <authorList>
            <person name="Wilson V.M."/>
            <person name="Newman J.D."/>
        </authorList>
    </citation>
    <scope>NUCLEOTIDE SEQUENCE [LARGE SCALE GENOMIC DNA]</scope>
    <source>
        <strain evidence="3 6">DSM 19382</strain>
    </source>
</reference>
<feature type="region of interest" description="Disordered" evidence="1">
    <location>
        <begin position="25"/>
        <end position="75"/>
    </location>
</feature>
<dbReference type="RefSeq" id="WP_142451089.1">
    <property type="nucleotide sequence ID" value="NZ_FXTA01000003.1"/>
</dbReference>
<evidence type="ECO:0008006" key="7">
    <source>
        <dbReference type="Google" id="ProtNLM"/>
    </source>
</evidence>
<keyword evidence="6" id="KW-1185">Reference proteome</keyword>
<name>A0A521DML4_9FLAO</name>
<dbReference type="Proteomes" id="UP000468990">
    <property type="component" value="Unassembled WGS sequence"/>
</dbReference>
<dbReference type="PROSITE" id="PS51257">
    <property type="entry name" value="PROKAR_LIPOPROTEIN"/>
    <property type="match status" value="1"/>
</dbReference>
<feature type="signal peptide" evidence="2">
    <location>
        <begin position="1"/>
        <end position="20"/>
    </location>
</feature>
<gene>
    <name evidence="3" type="ORF">GJU42_10150</name>
    <name evidence="4" type="ORF">SAMN06265349_103422</name>
</gene>
<evidence type="ECO:0000256" key="2">
    <source>
        <dbReference type="SAM" id="SignalP"/>
    </source>
</evidence>
<feature type="chain" id="PRO_5043205801" description="Lipoprotein" evidence="2">
    <location>
        <begin position="21"/>
        <end position="75"/>
    </location>
</feature>
<dbReference type="AlphaFoldDB" id="A0A521DML4"/>
<evidence type="ECO:0000313" key="5">
    <source>
        <dbReference type="Proteomes" id="UP000317289"/>
    </source>
</evidence>
<evidence type="ECO:0000313" key="4">
    <source>
        <dbReference type="EMBL" id="SMO72959.1"/>
    </source>
</evidence>
<dbReference type="Proteomes" id="UP000317289">
    <property type="component" value="Unassembled WGS sequence"/>
</dbReference>
<proteinExistence type="predicted"/>
<evidence type="ECO:0000313" key="3">
    <source>
        <dbReference type="EMBL" id="MRX68318.1"/>
    </source>
</evidence>
<feature type="compositionally biased region" description="Gly residues" evidence="1">
    <location>
        <begin position="48"/>
        <end position="66"/>
    </location>
</feature>
<reference evidence="4 5" key="1">
    <citation type="submission" date="2017-05" db="EMBL/GenBank/DDBJ databases">
        <authorList>
            <person name="Varghese N."/>
            <person name="Submissions S."/>
        </authorList>
    </citation>
    <scope>NUCLEOTIDE SEQUENCE [LARGE SCALE GENOMIC DNA]</scope>
    <source>
        <strain evidence="4 5">DSM 19382</strain>
    </source>
</reference>
<keyword evidence="2" id="KW-0732">Signal</keyword>
<evidence type="ECO:0000313" key="6">
    <source>
        <dbReference type="Proteomes" id="UP000468990"/>
    </source>
</evidence>
<dbReference type="EMBL" id="FXTA01000003">
    <property type="protein sequence ID" value="SMO72959.1"/>
    <property type="molecule type" value="Genomic_DNA"/>
</dbReference>
<evidence type="ECO:0000256" key="1">
    <source>
        <dbReference type="SAM" id="MobiDB-lite"/>
    </source>
</evidence>
<sequence length="75" mass="7932">MKKLLFFSTFVLLFTIFSCTPDEFETQPKQETKKTVNPVKDTYAEDGPGTGPGTGTPGGDGPGDGGPIKPPPTDE</sequence>
<accession>A0A521DML4</accession>
<dbReference type="EMBL" id="WKKG01000004">
    <property type="protein sequence ID" value="MRX68318.1"/>
    <property type="molecule type" value="Genomic_DNA"/>
</dbReference>
<organism evidence="4 5">
    <name type="scientific">Flavobacterium resistens</name>
    <dbReference type="NCBI Taxonomy" id="443612"/>
    <lineage>
        <taxon>Bacteria</taxon>
        <taxon>Pseudomonadati</taxon>
        <taxon>Bacteroidota</taxon>
        <taxon>Flavobacteriia</taxon>
        <taxon>Flavobacteriales</taxon>
        <taxon>Flavobacteriaceae</taxon>
        <taxon>Flavobacterium</taxon>
    </lineage>
</organism>